<feature type="domain" description="Xaa-Pro dipeptidyl-peptidase C-terminal" evidence="2">
    <location>
        <begin position="304"/>
        <end position="538"/>
    </location>
</feature>
<dbReference type="InterPro" id="IPR000383">
    <property type="entry name" value="Xaa-Pro-like_dom"/>
</dbReference>
<dbReference type="InterPro" id="IPR005674">
    <property type="entry name" value="CocE/Ser_esterase"/>
</dbReference>
<dbReference type="SMART" id="SM00939">
    <property type="entry name" value="PepX_C"/>
    <property type="match status" value="1"/>
</dbReference>
<evidence type="ECO:0000256" key="1">
    <source>
        <dbReference type="ARBA" id="ARBA00022801"/>
    </source>
</evidence>
<dbReference type="SUPFAM" id="SSF53474">
    <property type="entry name" value="alpha/beta-Hydrolases"/>
    <property type="match status" value="1"/>
</dbReference>
<dbReference type="Gene3D" id="1.10.3020.10">
    <property type="entry name" value="alpha-amino acid ester hydrolase ( Helical cap domain)"/>
    <property type="match status" value="1"/>
</dbReference>
<name>A0A933NZ01_9HYPH</name>
<organism evidence="3 4">
    <name type="scientific">Devosia nanyangense</name>
    <dbReference type="NCBI Taxonomy" id="1228055"/>
    <lineage>
        <taxon>Bacteria</taxon>
        <taxon>Pseudomonadati</taxon>
        <taxon>Pseudomonadota</taxon>
        <taxon>Alphaproteobacteria</taxon>
        <taxon>Hyphomicrobiales</taxon>
        <taxon>Devosiaceae</taxon>
        <taxon>Devosia</taxon>
    </lineage>
</organism>
<dbReference type="InterPro" id="IPR008979">
    <property type="entry name" value="Galactose-bd-like_sf"/>
</dbReference>
<dbReference type="NCBIfam" id="TIGR00976">
    <property type="entry name" value="CocE_NonD"/>
    <property type="match status" value="1"/>
</dbReference>
<dbReference type="Pfam" id="PF08530">
    <property type="entry name" value="PepX_C"/>
    <property type="match status" value="1"/>
</dbReference>
<keyword evidence="1 3" id="KW-0378">Hydrolase</keyword>
<protein>
    <submittedName>
        <fullName evidence="3">CocE/NonD family hydrolase</fullName>
    </submittedName>
</protein>
<dbReference type="Gene3D" id="3.40.50.1820">
    <property type="entry name" value="alpha/beta hydrolase"/>
    <property type="match status" value="1"/>
</dbReference>
<gene>
    <name evidence="3" type="ORF">HY834_09705</name>
</gene>
<reference evidence="3" key="1">
    <citation type="submission" date="2020-07" db="EMBL/GenBank/DDBJ databases">
        <title>Huge and variable diversity of episymbiotic CPR bacteria and DPANN archaea in groundwater ecosystems.</title>
        <authorList>
            <person name="He C.Y."/>
            <person name="Keren R."/>
            <person name="Whittaker M."/>
            <person name="Farag I.F."/>
            <person name="Doudna J."/>
            <person name="Cate J.H.D."/>
            <person name="Banfield J.F."/>
        </authorList>
    </citation>
    <scope>NUCLEOTIDE SEQUENCE</scope>
    <source>
        <strain evidence="3">NC_groundwater_1586_Pr3_B-0.1um_66_15</strain>
    </source>
</reference>
<dbReference type="InterPro" id="IPR013736">
    <property type="entry name" value="Xaa-Pro_dipept_C"/>
</dbReference>
<dbReference type="Gene3D" id="2.60.120.260">
    <property type="entry name" value="Galactose-binding domain-like"/>
    <property type="match status" value="1"/>
</dbReference>
<comment type="caution">
    <text evidence="3">The sequence shown here is derived from an EMBL/GenBank/DDBJ whole genome shotgun (WGS) entry which is preliminary data.</text>
</comment>
<proteinExistence type="predicted"/>
<dbReference type="Proteomes" id="UP000782610">
    <property type="component" value="Unassembled WGS sequence"/>
</dbReference>
<sequence length="544" mass="60357">MSLGSYFLARSVGLPRRLCAARRTRGIRLAMADGVELETELFTPAQAGKHPTLLMRIPYGLTGFSTVAEVYAERGYNVVIQACRGTGKSGGDFEPLRNERDDGLATLAWIKAQPWFDGRLGLSGPSYLGYAQWAISDALPKQSAMAVKVTSAEFRSIVFPGGAFQLGLWLGWMQVIDGIQRNPVLAARRMASGDIERRTLRVSMKLPLIDADQRLTGRKVPFWQGWLGESVGNDAFWEPLDHTHRLGARTPPTSFVSGWYDFMLDQLLRDHETLADAGCRVRLTVGPWVHVSPELQTESIRDTLGWMNAELLGDRSGLGDKPVRLHIGGRSEWRDFDAYPPGPPDIQVWHLHPDKVLSQRPVKASPPNRYTYDPAKPTPNFGGNMFAFTGAGPIDQAKLERRNDVLLFTSEPLFSDISIIGNVRAVIYARASLPNADLFVKLCDVDEKGLSINVCDGIIRKTSADPAVPDDVWKLSLKLNATAYCFRRDHRLRLIVASGAHPRYARNTGTDEPFGTATHLLPVDIEIFHDPARPSAIHLPVYEL</sequence>
<dbReference type="GO" id="GO:0008239">
    <property type="term" value="F:dipeptidyl-peptidase activity"/>
    <property type="evidence" value="ECO:0007669"/>
    <property type="project" value="InterPro"/>
</dbReference>
<dbReference type="AlphaFoldDB" id="A0A933NZ01"/>
<dbReference type="Pfam" id="PF02129">
    <property type="entry name" value="Peptidase_S15"/>
    <property type="match status" value="1"/>
</dbReference>
<evidence type="ECO:0000259" key="2">
    <source>
        <dbReference type="SMART" id="SM00939"/>
    </source>
</evidence>
<evidence type="ECO:0000313" key="4">
    <source>
        <dbReference type="Proteomes" id="UP000782610"/>
    </source>
</evidence>
<dbReference type="EMBL" id="JACRAF010000027">
    <property type="protein sequence ID" value="MBI4922012.1"/>
    <property type="molecule type" value="Genomic_DNA"/>
</dbReference>
<accession>A0A933NZ01</accession>
<dbReference type="InterPro" id="IPR029058">
    <property type="entry name" value="AB_hydrolase_fold"/>
</dbReference>
<evidence type="ECO:0000313" key="3">
    <source>
        <dbReference type="EMBL" id="MBI4922012.1"/>
    </source>
</evidence>
<dbReference type="SUPFAM" id="SSF49785">
    <property type="entry name" value="Galactose-binding domain-like"/>
    <property type="match status" value="1"/>
</dbReference>